<evidence type="ECO:0000256" key="5">
    <source>
        <dbReference type="SAM" id="SignalP"/>
    </source>
</evidence>
<dbReference type="InterPro" id="IPR037066">
    <property type="entry name" value="Plug_dom_sf"/>
</dbReference>
<evidence type="ECO:0000256" key="1">
    <source>
        <dbReference type="ARBA" id="ARBA00004442"/>
    </source>
</evidence>
<dbReference type="PANTHER" id="PTHR40980:SF4">
    <property type="entry name" value="TONB-DEPENDENT RECEPTOR-LIKE BETA-BARREL DOMAIN-CONTAINING PROTEIN"/>
    <property type="match status" value="1"/>
</dbReference>
<comment type="similarity">
    <text evidence="4">Belongs to the TonB-dependent receptor family.</text>
</comment>
<keyword evidence="4" id="KW-0798">TonB box</keyword>
<evidence type="ECO:0000256" key="4">
    <source>
        <dbReference type="RuleBase" id="RU003357"/>
    </source>
</evidence>
<dbReference type="Gene3D" id="2.60.40.1120">
    <property type="entry name" value="Carboxypeptidase-like, regulatory domain"/>
    <property type="match status" value="1"/>
</dbReference>
<evidence type="ECO:0000313" key="8">
    <source>
        <dbReference type="EMBL" id="RPD41484.1"/>
    </source>
</evidence>
<feature type="domain" description="TonB-dependent receptor plug" evidence="7">
    <location>
        <begin position="233"/>
        <end position="331"/>
    </location>
</feature>
<keyword evidence="2 4" id="KW-0472">Membrane</keyword>
<keyword evidence="8" id="KW-0675">Receptor</keyword>
<evidence type="ECO:0000259" key="7">
    <source>
        <dbReference type="Pfam" id="PF07715"/>
    </source>
</evidence>
<reference evidence="9" key="1">
    <citation type="submission" date="2018-11" db="EMBL/GenBank/DDBJ databases">
        <title>Chitinophaga lutea sp.nov., isolate from arsenic contaminated soil.</title>
        <authorList>
            <person name="Zong Y."/>
        </authorList>
    </citation>
    <scope>NUCLEOTIDE SEQUENCE [LARGE SCALE GENOMIC DNA]</scope>
    <source>
        <strain evidence="9">YLT18</strain>
    </source>
</reference>
<dbReference type="InterPro" id="IPR000531">
    <property type="entry name" value="Beta-barrel_TonB"/>
</dbReference>
<dbReference type="Gene3D" id="2.170.130.10">
    <property type="entry name" value="TonB-dependent receptor, plug domain"/>
    <property type="match status" value="1"/>
</dbReference>
<feature type="domain" description="TonB-dependent receptor-like beta-barrel" evidence="6">
    <location>
        <begin position="501"/>
        <end position="999"/>
    </location>
</feature>
<proteinExistence type="inferred from homology"/>
<keyword evidence="3" id="KW-0998">Cell outer membrane</keyword>
<dbReference type="EMBL" id="RMBX01000004">
    <property type="protein sequence ID" value="RPD41484.1"/>
    <property type="molecule type" value="Genomic_DNA"/>
</dbReference>
<comment type="subcellular location">
    <subcellularLocation>
        <location evidence="1 4">Cell outer membrane</location>
    </subcellularLocation>
</comment>
<dbReference type="GO" id="GO:0009279">
    <property type="term" value="C:cell outer membrane"/>
    <property type="evidence" value="ECO:0007669"/>
    <property type="project" value="UniProtKB-SubCell"/>
</dbReference>
<accession>A0A3N4MCB9</accession>
<organism evidence="8 9">
    <name type="scientific">Chitinophaga barathri</name>
    <dbReference type="NCBI Taxonomy" id="1647451"/>
    <lineage>
        <taxon>Bacteria</taxon>
        <taxon>Pseudomonadati</taxon>
        <taxon>Bacteroidota</taxon>
        <taxon>Chitinophagia</taxon>
        <taxon>Chitinophagales</taxon>
        <taxon>Chitinophagaceae</taxon>
        <taxon>Chitinophaga</taxon>
    </lineage>
</organism>
<evidence type="ECO:0000256" key="3">
    <source>
        <dbReference type="ARBA" id="ARBA00023237"/>
    </source>
</evidence>
<dbReference type="SUPFAM" id="SSF49464">
    <property type="entry name" value="Carboxypeptidase regulatory domain-like"/>
    <property type="match status" value="1"/>
</dbReference>
<dbReference type="AlphaFoldDB" id="A0A3N4MCB9"/>
<dbReference type="Gene3D" id="3.55.50.30">
    <property type="match status" value="1"/>
</dbReference>
<dbReference type="RefSeq" id="WP_120516217.1">
    <property type="nucleotide sequence ID" value="NZ_QXZY01000005.1"/>
</dbReference>
<keyword evidence="9" id="KW-1185">Reference proteome</keyword>
<dbReference type="Pfam" id="PF13620">
    <property type="entry name" value="CarboxypepD_reg"/>
    <property type="match status" value="1"/>
</dbReference>
<evidence type="ECO:0000256" key="2">
    <source>
        <dbReference type="ARBA" id="ARBA00023136"/>
    </source>
</evidence>
<comment type="caution">
    <text evidence="8">The sequence shown here is derived from an EMBL/GenBank/DDBJ whole genome shotgun (WGS) entry which is preliminary data.</text>
</comment>
<dbReference type="Pfam" id="PF07715">
    <property type="entry name" value="Plug"/>
    <property type="match status" value="1"/>
</dbReference>
<dbReference type="Proteomes" id="UP000279089">
    <property type="component" value="Unassembled WGS sequence"/>
</dbReference>
<name>A0A3N4MCB9_9BACT</name>
<dbReference type="InterPro" id="IPR012910">
    <property type="entry name" value="Plug_dom"/>
</dbReference>
<protein>
    <submittedName>
        <fullName evidence="8">TonB-dependent receptor</fullName>
    </submittedName>
</protein>
<dbReference type="Pfam" id="PF00593">
    <property type="entry name" value="TonB_dep_Rec_b-barrel"/>
    <property type="match status" value="1"/>
</dbReference>
<feature type="signal peptide" evidence="5">
    <location>
        <begin position="1"/>
        <end position="36"/>
    </location>
</feature>
<dbReference type="InterPro" id="IPR008969">
    <property type="entry name" value="CarboxyPept-like_regulatory"/>
</dbReference>
<feature type="chain" id="PRO_5018297915" evidence="5">
    <location>
        <begin position="37"/>
        <end position="1061"/>
    </location>
</feature>
<dbReference type="SUPFAM" id="SSF56935">
    <property type="entry name" value="Porins"/>
    <property type="match status" value="1"/>
</dbReference>
<keyword evidence="5" id="KW-0732">Signal</keyword>
<gene>
    <name evidence="8" type="ORF">EG028_09200</name>
</gene>
<sequence>MQKMISCACCRKKAPGLRLFYRLLSVILFFCLQAPAQDAGQPKVDLDADNQPLENIFRLLEKQTGLSFAYNNREIKNRLEEKFSFKETATPLSVILQQISKRTGLQFKQAGRIISVQPLPASPPGKAAGKVAGTIIDQQTGEPIPGATVRIADKGTVTGADGRFSIGLPDGKYSAIVSYIGYGNKEITGIDIKGGETFTANITLKKAKGTLAGITVRATVRQEGATALYARQRNSQSFTDGISADLVQQTPDNNVAQVLKRIAGVTVQDNKFVVIRGMGERYNNIQLNGSSLPSTEPNRRNFNFDIIPSNLVDNIVVSKTFTPDMQGEFAGGTVQVSTLSIPAERMLNIGIGSGFNTQSTGKDLYSNSRYSGDYFFGTDARNFLTNGWTEKFAGAYGNLEERNRMAAQLPNHWGLKRYTGQPVQNYSLSTGLPVKLKGDNTFGVVAAATYRHEETREDYYWKAPNSTATASDGIRSTFVTSVAGIVNAGWKNKHHRISWNNLYNYRFTHENGYQTDEDPADTPPVILKTLSSVRQNTLWQTRLSGEHTLFAGKLKADWFGDFNKLERNQPDDRYNRGTIKGETVHGERAIEWWAAYPNQSVPFDAGGIFASLLTEKKWNAGANFLLPFVVAGNKQSFKTGYWGTFRTADYKQSSFNIFEPVPGDKSMRPIAEVFAPENFASGKYILQAFTHGPSGGDLVNGDSYGGTQDIHAGYIMGDFSFFKKLHIIGGVRFESEKVSVNTIARPVDTKWIDTVMEYKTDAFLPSVTAAYDILPMLKARAAYSRTLARPDFRERTLSVYYDLWERATVIGSDHLRTSFSDNYDLRLEWYPGAGEIISFSAFKKDLKDPIEMLAHPTNSGDRITYVRLLEAHAKGLELNLRKSFGFAAEKLSNLFLTANVTHMTGATQLESIKEGNEFISISDKRKRLPIGLSPWAYNAGLAYNAGIIGASVNYNYTGYRIRYAGSTEYNDQFEAARGTLDVQLSCRFLKNRMELRVNASDLLAAPFIFYQNDYTVVEDAAGNKTYTYKDGGDNSYNIEHDAVLRKGRKGSSFSFTLNYSF</sequence>
<dbReference type="InterPro" id="IPR036942">
    <property type="entry name" value="Beta-barrel_TonB_sf"/>
</dbReference>
<dbReference type="PANTHER" id="PTHR40980">
    <property type="entry name" value="PLUG DOMAIN-CONTAINING PROTEIN"/>
    <property type="match status" value="1"/>
</dbReference>
<dbReference type="Gene3D" id="2.40.170.20">
    <property type="entry name" value="TonB-dependent receptor, beta-barrel domain"/>
    <property type="match status" value="1"/>
</dbReference>
<dbReference type="OrthoDB" id="9768470at2"/>
<evidence type="ECO:0000313" key="9">
    <source>
        <dbReference type="Proteomes" id="UP000279089"/>
    </source>
</evidence>
<evidence type="ECO:0000259" key="6">
    <source>
        <dbReference type="Pfam" id="PF00593"/>
    </source>
</evidence>